<dbReference type="AlphaFoldDB" id="A0A8B6GTK2"/>
<evidence type="ECO:0000313" key="2">
    <source>
        <dbReference type="Proteomes" id="UP000596742"/>
    </source>
</evidence>
<dbReference type="PANTHER" id="PTHR47533">
    <property type="entry name" value="PROTEIN CBG21859"/>
    <property type="match status" value="1"/>
</dbReference>
<evidence type="ECO:0008006" key="3">
    <source>
        <dbReference type="Google" id="ProtNLM"/>
    </source>
</evidence>
<evidence type="ECO:0000313" key="1">
    <source>
        <dbReference type="EMBL" id="VDI68684.1"/>
    </source>
</evidence>
<proteinExistence type="predicted"/>
<protein>
    <recommendedName>
        <fullName evidence="3">AB hydrolase-1 domain-containing protein</fullName>
    </recommendedName>
</protein>
<sequence>MQCCSKGHHFYFVYELTRQFRSHIKFQCRNLLTSSRFENQQLKSNKLLHQPENIVHSKLTLPVKFKSTDPHKVEDIAVQLNVQTISRHDASPSDPVVLALHGMPGDGGDFHNLSLQLAQHGIKCIAPDFPGCGESRLPANEVYSIDYSPTGKADMLNRILDELKLERVDILISHSAGSFLGFRAAAENDRIKSAVFLNFLGGKPHRYARPHNVIQFFSRLLKNPRLQSFYSPLLPKFYELIGFARYDVQPLQVAVENVATAEFEKILDHVETIKNKKKPAMFCFATTDKLVELDIPYNILNHVGIKESDIINLCRENNIKEPPREITAEIDKLLPEWYYKAVQFDRGGHLLQKTQIPELTKHIIDLLKYVHR</sequence>
<gene>
    <name evidence="1" type="ORF">MGAL_10B053720</name>
</gene>
<dbReference type="InterPro" id="IPR029058">
    <property type="entry name" value="AB_hydrolase_fold"/>
</dbReference>
<dbReference type="Gene3D" id="3.40.50.1820">
    <property type="entry name" value="alpha/beta hydrolase"/>
    <property type="match status" value="1"/>
</dbReference>
<dbReference type="Proteomes" id="UP000596742">
    <property type="component" value="Unassembled WGS sequence"/>
</dbReference>
<comment type="caution">
    <text evidence="1">The sequence shown here is derived from an EMBL/GenBank/DDBJ whole genome shotgun (WGS) entry which is preliminary data.</text>
</comment>
<reference evidence="1" key="1">
    <citation type="submission" date="2018-11" db="EMBL/GenBank/DDBJ databases">
        <authorList>
            <person name="Alioto T."/>
            <person name="Alioto T."/>
        </authorList>
    </citation>
    <scope>NUCLEOTIDE SEQUENCE</scope>
</reference>
<dbReference type="Pfam" id="PF06342">
    <property type="entry name" value="DUF1057"/>
    <property type="match status" value="1"/>
</dbReference>
<dbReference type="OrthoDB" id="6431331at2759"/>
<dbReference type="EMBL" id="UYJE01008934">
    <property type="protein sequence ID" value="VDI68684.1"/>
    <property type="molecule type" value="Genomic_DNA"/>
</dbReference>
<dbReference type="PANTHER" id="PTHR47533:SF4">
    <property type="entry name" value="AB HYDROLASE-1 DOMAIN-CONTAINING PROTEIN"/>
    <property type="match status" value="1"/>
</dbReference>
<dbReference type="SUPFAM" id="SSF53474">
    <property type="entry name" value="alpha/beta-Hydrolases"/>
    <property type="match status" value="1"/>
</dbReference>
<name>A0A8B6GTK2_MYTGA</name>
<organism evidence="1 2">
    <name type="scientific">Mytilus galloprovincialis</name>
    <name type="common">Mediterranean mussel</name>
    <dbReference type="NCBI Taxonomy" id="29158"/>
    <lineage>
        <taxon>Eukaryota</taxon>
        <taxon>Metazoa</taxon>
        <taxon>Spiralia</taxon>
        <taxon>Lophotrochozoa</taxon>
        <taxon>Mollusca</taxon>
        <taxon>Bivalvia</taxon>
        <taxon>Autobranchia</taxon>
        <taxon>Pteriomorphia</taxon>
        <taxon>Mytilida</taxon>
        <taxon>Mytiloidea</taxon>
        <taxon>Mytilidae</taxon>
        <taxon>Mytilinae</taxon>
        <taxon>Mytilus</taxon>
    </lineage>
</organism>
<keyword evidence="2" id="KW-1185">Reference proteome</keyword>
<dbReference type="InterPro" id="IPR010463">
    <property type="entry name" value="DUF1057"/>
</dbReference>
<accession>A0A8B6GTK2</accession>